<keyword evidence="2" id="KW-0472">Membrane</keyword>
<organism evidence="3 4">
    <name type="scientific">Nocardiopsis kunsanensis</name>
    <dbReference type="NCBI Taxonomy" id="141693"/>
    <lineage>
        <taxon>Bacteria</taxon>
        <taxon>Bacillati</taxon>
        <taxon>Actinomycetota</taxon>
        <taxon>Actinomycetes</taxon>
        <taxon>Streptosporangiales</taxon>
        <taxon>Nocardiopsidaceae</taxon>
        <taxon>Nocardiopsis</taxon>
    </lineage>
</organism>
<feature type="compositionally biased region" description="Low complexity" evidence="1">
    <location>
        <begin position="317"/>
        <end position="342"/>
    </location>
</feature>
<feature type="compositionally biased region" description="Basic and acidic residues" evidence="1">
    <location>
        <begin position="677"/>
        <end position="690"/>
    </location>
</feature>
<name>A0A918XBL8_9ACTN</name>
<feature type="region of interest" description="Disordered" evidence="1">
    <location>
        <begin position="1"/>
        <end position="700"/>
    </location>
</feature>
<accession>A0A918XBL8</accession>
<feature type="compositionally biased region" description="Basic and acidic residues" evidence="1">
    <location>
        <begin position="499"/>
        <end position="528"/>
    </location>
</feature>
<feature type="transmembrane region" description="Helical" evidence="2">
    <location>
        <begin position="718"/>
        <end position="741"/>
    </location>
</feature>
<protein>
    <recommendedName>
        <fullName evidence="5">DUF4190 domain-containing protein</fullName>
    </recommendedName>
</protein>
<evidence type="ECO:0000313" key="3">
    <source>
        <dbReference type="EMBL" id="GHD23519.1"/>
    </source>
</evidence>
<dbReference type="AlphaFoldDB" id="A0A918XBL8"/>
<feature type="compositionally biased region" description="Low complexity" evidence="1">
    <location>
        <begin position="534"/>
        <end position="572"/>
    </location>
</feature>
<proteinExistence type="predicted"/>
<keyword evidence="4" id="KW-1185">Reference proteome</keyword>
<gene>
    <name evidence="3" type="ORF">GCM10007147_18900</name>
</gene>
<feature type="compositionally biased region" description="Low complexity" evidence="1">
    <location>
        <begin position="255"/>
        <end position="271"/>
    </location>
</feature>
<evidence type="ECO:0000313" key="4">
    <source>
        <dbReference type="Proteomes" id="UP000654947"/>
    </source>
</evidence>
<feature type="compositionally biased region" description="Basic and acidic residues" evidence="1">
    <location>
        <begin position="109"/>
        <end position="127"/>
    </location>
</feature>
<keyword evidence="2" id="KW-1133">Transmembrane helix</keyword>
<reference evidence="3 4" key="1">
    <citation type="journal article" date="2014" name="Int. J. Syst. Evol. Microbiol.">
        <title>Complete genome sequence of Corynebacterium casei LMG S-19264T (=DSM 44701T), isolated from a smear-ripened cheese.</title>
        <authorList>
            <consortium name="US DOE Joint Genome Institute (JGI-PGF)"/>
            <person name="Walter F."/>
            <person name="Albersmeier A."/>
            <person name="Kalinowski J."/>
            <person name="Ruckert C."/>
        </authorList>
    </citation>
    <scope>NUCLEOTIDE SEQUENCE [LARGE SCALE GENOMIC DNA]</scope>
    <source>
        <strain evidence="3 4">KCTC 19473</strain>
    </source>
</reference>
<feature type="compositionally biased region" description="Low complexity" evidence="1">
    <location>
        <begin position="393"/>
        <end position="404"/>
    </location>
</feature>
<feature type="transmembrane region" description="Helical" evidence="2">
    <location>
        <begin position="762"/>
        <end position="785"/>
    </location>
</feature>
<feature type="compositionally biased region" description="Basic and acidic residues" evidence="1">
    <location>
        <begin position="1"/>
        <end position="14"/>
    </location>
</feature>
<comment type="caution">
    <text evidence="3">The sequence shown here is derived from an EMBL/GenBank/DDBJ whole genome shotgun (WGS) entry which is preliminary data.</text>
</comment>
<keyword evidence="2" id="KW-0812">Transmembrane</keyword>
<evidence type="ECO:0008006" key="5">
    <source>
        <dbReference type="Google" id="ProtNLM"/>
    </source>
</evidence>
<feature type="compositionally biased region" description="Acidic residues" evidence="1">
    <location>
        <begin position="632"/>
        <end position="655"/>
    </location>
</feature>
<dbReference type="RefSeq" id="WP_193517769.1">
    <property type="nucleotide sequence ID" value="NZ_BMXL01000007.1"/>
</dbReference>
<sequence length="786" mass="82307">MTEHGGGRDSDRNSADSWFRPSQNRHRKQSEYQDPLEEQREEEDRGTVFPDSGGYAGPGSARPEMVDPYPEALAGFTSDGPQTPSVPEEPEPSPSYESQNPFVYPGAREVPHRPPVETMPWEEHGERPGGYPNVAASADVPAPPGETEAGEWPSTGSVDHDASLAATDPWAPEEPAPEAGRRPSPEAWSPGEDDRPAEGPWSPSYEPSSWHDAEAGARGSSPPSSDRVLWTVSDEVPAWGGADAGPQVGDVSSYGSEPWSPSAEASSWGGPDTDPLADGGPSSDLGDPWTPSSGPSSWDAPGSDPLAPGAASRDSEPWSPSAESSSWDAGADPLGPGAPAPVDGEHWPPADHVPSWGPSSEREVSDNGGPSGGSGSWNVPGTDPLEPSTPRGESWTPSEESPSWGIAGTGGWSSSDPLAHGGRPAYGYDGYGDELSGSAGPGSWGAADDRSSSEDGWGTGDDRSWSDDGYDDELSGPRPAEPQQPDELGTGSGNTWAFSRDDHRLPDAVRQAEQRRREEADGKVRHGDWGGSGSTDSSLPASDDPLAALADLQSRAGAEAGPGPGSPADGGATQMFGAPPVGEEQGASTQMFSPLSPDGPDEDTARPPAGVPSDLGSVPSYGRRSGGGPGEDGYEDGYEDEYEDEYEDYESEYEDGFTPADYGMPEKPRRLQRRRRDIREDFPGFDDRPPGGEPGDGYPGYDSVDFLADTEPGANLTLWLGVASLVPFVGVITALLALLVTGPKAKREIRDSRGELDGHGRIMAGTVLAVAGIVVTVTSLAITLIL</sequence>
<dbReference type="Proteomes" id="UP000654947">
    <property type="component" value="Unassembled WGS sequence"/>
</dbReference>
<evidence type="ECO:0000256" key="1">
    <source>
        <dbReference type="SAM" id="MobiDB-lite"/>
    </source>
</evidence>
<dbReference type="EMBL" id="BMXL01000007">
    <property type="protein sequence ID" value="GHD23519.1"/>
    <property type="molecule type" value="Genomic_DNA"/>
</dbReference>
<evidence type="ECO:0000256" key="2">
    <source>
        <dbReference type="SAM" id="Phobius"/>
    </source>
</evidence>